<dbReference type="Proteomes" id="UP000823388">
    <property type="component" value="Chromosome 6K"/>
</dbReference>
<evidence type="ECO:0000256" key="2">
    <source>
        <dbReference type="ARBA" id="ARBA00022840"/>
    </source>
</evidence>
<dbReference type="GO" id="GO:0005524">
    <property type="term" value="F:ATP binding"/>
    <property type="evidence" value="ECO:0007669"/>
    <property type="project" value="UniProtKB-UniRule"/>
</dbReference>
<dbReference type="Gene3D" id="3.30.810.10">
    <property type="entry name" value="2-Layer Sandwich"/>
    <property type="match status" value="1"/>
</dbReference>
<evidence type="ECO:0000256" key="4">
    <source>
        <dbReference type="SAM" id="MobiDB-lite"/>
    </source>
</evidence>
<dbReference type="SUPFAM" id="SSF52029">
    <property type="entry name" value="GroEL apical domain-like"/>
    <property type="match status" value="1"/>
</dbReference>
<protein>
    <recommendedName>
        <fullName evidence="5">PIPK domain-containing protein</fullName>
    </recommendedName>
</protein>
<dbReference type="Gene3D" id="3.30.800.10">
    <property type="entry name" value="Phosphatidylinositol Phosphate Kinase II Beta"/>
    <property type="match status" value="1"/>
</dbReference>
<evidence type="ECO:0000313" key="6">
    <source>
        <dbReference type="EMBL" id="KAG2584017.1"/>
    </source>
</evidence>
<dbReference type="InterPro" id="IPR002498">
    <property type="entry name" value="PInositol-4-P-4/5-kinase_core"/>
</dbReference>
<dbReference type="CDD" id="cd17300">
    <property type="entry name" value="PIPKc_PIKfyve"/>
    <property type="match status" value="1"/>
</dbReference>
<feature type="compositionally biased region" description="Polar residues" evidence="4">
    <location>
        <begin position="117"/>
        <end position="142"/>
    </location>
</feature>
<evidence type="ECO:0000259" key="5">
    <source>
        <dbReference type="PROSITE" id="PS51455"/>
    </source>
</evidence>
<evidence type="ECO:0000256" key="1">
    <source>
        <dbReference type="ARBA" id="ARBA00022741"/>
    </source>
</evidence>
<dbReference type="PANTHER" id="PTHR45748">
    <property type="entry name" value="1-PHOSPHATIDYLINOSITOL 3-PHOSPHATE 5-KINASE-RELATED"/>
    <property type="match status" value="1"/>
</dbReference>
<evidence type="ECO:0000313" key="7">
    <source>
        <dbReference type="Proteomes" id="UP000823388"/>
    </source>
</evidence>
<dbReference type="SUPFAM" id="SSF56104">
    <property type="entry name" value="SAICAR synthase-like"/>
    <property type="match status" value="1"/>
</dbReference>
<reference evidence="6" key="1">
    <citation type="submission" date="2020-05" db="EMBL/GenBank/DDBJ databases">
        <title>WGS assembly of Panicum virgatum.</title>
        <authorList>
            <person name="Lovell J.T."/>
            <person name="Jenkins J."/>
            <person name="Shu S."/>
            <person name="Juenger T.E."/>
            <person name="Schmutz J."/>
        </authorList>
    </citation>
    <scope>NUCLEOTIDE SEQUENCE</scope>
    <source>
        <strain evidence="6">AP13</strain>
    </source>
</reference>
<name>A0A8T0RDN3_PANVG</name>
<dbReference type="InterPro" id="IPR027483">
    <property type="entry name" value="PInositol-4-P-4/5-kinase_C_sf"/>
</dbReference>
<gene>
    <name evidence="6" type="ORF">PVAP13_6KG256900</name>
</gene>
<feature type="region of interest" description="Disordered" evidence="4">
    <location>
        <begin position="108"/>
        <end position="192"/>
    </location>
</feature>
<keyword evidence="7" id="KW-1185">Reference proteome</keyword>
<dbReference type="GO" id="GO:0010008">
    <property type="term" value="C:endosome membrane"/>
    <property type="evidence" value="ECO:0007669"/>
    <property type="project" value="TreeGrafter"/>
</dbReference>
<comment type="caution">
    <text evidence="6">The sequence shown here is derived from an EMBL/GenBank/DDBJ whole genome shotgun (WGS) entry which is preliminary data.</text>
</comment>
<dbReference type="PROSITE" id="PS51455">
    <property type="entry name" value="PIPK"/>
    <property type="match status" value="1"/>
</dbReference>
<keyword evidence="3" id="KW-0418">Kinase</keyword>
<dbReference type="InterPro" id="IPR027409">
    <property type="entry name" value="GroEL-like_apical_dom_sf"/>
</dbReference>
<keyword evidence="2 3" id="KW-0067">ATP-binding</keyword>
<feature type="region of interest" description="Disordered" evidence="4">
    <location>
        <begin position="21"/>
        <end position="60"/>
    </location>
</feature>
<dbReference type="FunFam" id="3.30.800.10:FF:000010">
    <property type="entry name" value="Putative 1-phosphatidylinositol-3-phosphate 5-kinase FAB1C"/>
    <property type="match status" value="1"/>
</dbReference>
<dbReference type="FunFam" id="3.30.810.10:FF:000001">
    <property type="entry name" value="1-phosphatidylinositol 3-phosphate 5-kinase FAB1"/>
    <property type="match status" value="1"/>
</dbReference>
<keyword evidence="3" id="KW-0808">Transferase</keyword>
<dbReference type="PANTHER" id="PTHR45748:SF14">
    <property type="entry name" value="1-PHOSPHATIDYLINOSITOL-3-PHOSPHATE 5-KINASE FAB1C-RELATED"/>
    <property type="match status" value="1"/>
</dbReference>
<dbReference type="InterPro" id="IPR044769">
    <property type="entry name" value="PIKfyve_PIPKc"/>
</dbReference>
<proteinExistence type="predicted"/>
<dbReference type="Gene3D" id="3.50.7.10">
    <property type="entry name" value="GroEL"/>
    <property type="match status" value="1"/>
</dbReference>
<dbReference type="Pfam" id="PF01504">
    <property type="entry name" value="PIP5K"/>
    <property type="match status" value="1"/>
</dbReference>
<dbReference type="SMART" id="SM00330">
    <property type="entry name" value="PIPKc"/>
    <property type="match status" value="1"/>
</dbReference>
<dbReference type="InterPro" id="IPR027484">
    <property type="entry name" value="PInositol-4-P-5-kinase_N"/>
</dbReference>
<dbReference type="EMBL" id="CM029047">
    <property type="protein sequence ID" value="KAG2584017.1"/>
    <property type="molecule type" value="Genomic_DNA"/>
</dbReference>
<dbReference type="GO" id="GO:0000285">
    <property type="term" value="F:1-phosphatidylinositol-3-phosphate 5-kinase activity"/>
    <property type="evidence" value="ECO:0007669"/>
    <property type="project" value="InterPro"/>
</dbReference>
<keyword evidence="1 3" id="KW-0547">Nucleotide-binding</keyword>
<sequence>MGVVDFSVLGALQKVRSFVAGPSPAEAADGRPAATTPMSGSGGPSPADSPPPAAARSGGRRAIALRRQISSPQLLRCRAVSRADGNDDLEPGVQFFTPGNDFLHDFSDTDSVSVSTPNGINRSLTPSPLESPTWMVKQNDSPPRSRKNGGFSPDPPGYGTTASDGPVEQMNGSITGSSGEGSKTQNPVDFGANIWCPPPPEDEDDDIESRLFGFDDEDDNVGDSSGLLPGSFRTNKITGVDEIANIAQKEGLKSAVLGHFRALVAQLLKAEGVDLGNEDGPKNWLDIVSSLTWQAASYVRPDTKKGGSMDPTDYVKVKCIASGDPSDSNFVRGVVCSKNVKHKRMVSEHRNAKVLILGGALEYHRVPNKLASIDRILEQVLLRGSCREELKRIKRAVQLAVFAAYHLSLETSFFADEGATLPKFPSRHVVVEPDMRNCTDNNSAALATVGMPPHGCRSENAKLSQATMANRMFENLSVSPSSLPSNEEAHGFMGNSVHTETEYSVDHLNSCEHCESCAPGSCSRHETPMQPQNLYNSAKLAAKVHQDELPVKNYQHVDHWNNKPLDDCHSADQHDLNEFAGEYFSGTDNHQSILVSLSSTCIPKGLICERSQLFRIKFYGSFDKPLGRYLREDLFDQAYCCQSCKEPSESHIRCYTHQHGSLTISVRRLRSRKLPGERDGRIWMWHRCLKCEPKDGVPPATRRIIMSDAAWGLSFGKFLELSFSNHATANRVASCGHSLQRDCLRFYGYGNMVAFFRYSPVDILSVNLPLSILDFNCRNPQEWLKRVAIEIFGKMESLHVEVSEFLHRTERNIVTEDEPVKEGVQRQIIEMKDLLKMERNEYEILLLPVIRESRSPMQASIDILELNRLRRGLLLDAYIWDRRLCHVDSLLKTHGHVTKISSDNLDILLYTRLKEWKADLFRGNIEIGKSLGSPRKSLLSREGHLNDNECSVAYANLQTCLADHPVDGAEDLDKVYSKFNGGKEWPVTEPSNDMEPVERLPSLASIFSDNIDLAWTGSSDLQYDLPQAFTKIDENGSFNLDSSNYRNAVAPVRIHSFNSTLGLRQRERTGLAPTSLHLSSFKSAELFRDTTSILKDPMPNMRRACSQRSPGVLEKLNVVLARTPTYVSSASNMIDDGARLLLPQIGYEGDIVVAVYDDEPTSIVSYAMTSEEYARQVARRLNSNLSFSHLSNNTEFGSHGLEGSSPSQEEHLDSKGTHFKFSFDDESPISPDKTKFSVICYFERHFAALRKKCCPKDIDYIRSLSRCKRWNAQGGKSNVYFAKTMDERFIIKQVTRTELESFVEFAPQYFKYLMESLASGSPTCLAKIVGLYQVSVKSLKAGKEVKMDIMVMENLFFERKISRVYDLKGSLRSRYTSGDSKVLLDSNLIEALHTKPIFLGSKAKRRLERAVWNDTSFLALADVMDYSLLVGIDEEKKELVIGIIDYLRQYTWDKQLETWVKASGILGGPKNESPTVISPMQYKKRFRKAMSKYFLTVPDQWSS</sequence>
<dbReference type="GO" id="GO:0046854">
    <property type="term" value="P:phosphatidylinositol phosphate biosynthetic process"/>
    <property type="evidence" value="ECO:0007669"/>
    <property type="project" value="TreeGrafter"/>
</dbReference>
<feature type="domain" description="PIPK" evidence="5">
    <location>
        <begin position="1173"/>
        <end position="1494"/>
    </location>
</feature>
<feature type="compositionally biased region" description="Polar residues" evidence="4">
    <location>
        <begin position="170"/>
        <end position="187"/>
    </location>
</feature>
<organism evidence="6 7">
    <name type="scientific">Panicum virgatum</name>
    <name type="common">Blackwell switchgrass</name>
    <dbReference type="NCBI Taxonomy" id="38727"/>
    <lineage>
        <taxon>Eukaryota</taxon>
        <taxon>Viridiplantae</taxon>
        <taxon>Streptophyta</taxon>
        <taxon>Embryophyta</taxon>
        <taxon>Tracheophyta</taxon>
        <taxon>Spermatophyta</taxon>
        <taxon>Magnoliopsida</taxon>
        <taxon>Liliopsida</taxon>
        <taxon>Poales</taxon>
        <taxon>Poaceae</taxon>
        <taxon>PACMAD clade</taxon>
        <taxon>Panicoideae</taxon>
        <taxon>Panicodae</taxon>
        <taxon>Paniceae</taxon>
        <taxon>Panicinae</taxon>
        <taxon>Panicum</taxon>
        <taxon>Panicum sect. Hiantes</taxon>
    </lineage>
</organism>
<accession>A0A8T0RDN3</accession>
<evidence type="ECO:0000256" key="3">
    <source>
        <dbReference type="PROSITE-ProRule" id="PRU00781"/>
    </source>
</evidence>